<proteinExistence type="predicted"/>
<evidence type="ECO:0000313" key="2">
    <source>
        <dbReference type="Proteomes" id="UP000052230"/>
    </source>
</evidence>
<reference evidence="1 2" key="1">
    <citation type="submission" date="2014-09" db="EMBL/GenBank/DDBJ databases">
        <authorList>
            <person name="Regsiter A."/>
        </authorList>
    </citation>
    <scope>NUCLEOTIDE SEQUENCE [LARGE SCALE GENOMIC DNA]</scope>
</reference>
<dbReference type="AlphaFoldDB" id="A0A0U5GGB0"/>
<gene>
    <name evidence="1" type="ORF">XAC3562_910023</name>
</gene>
<comment type="caution">
    <text evidence="1">The sequence shown here is derived from an EMBL/GenBank/DDBJ whole genome shotgun (WGS) entry which is preliminary data.</text>
</comment>
<accession>A0A0U5GGB0</accession>
<dbReference type="Proteomes" id="UP000052230">
    <property type="component" value="Unassembled WGS sequence"/>
</dbReference>
<evidence type="ECO:0000313" key="1">
    <source>
        <dbReference type="EMBL" id="CEG19131.1"/>
    </source>
</evidence>
<dbReference type="EMBL" id="CCXZ01000190">
    <property type="protein sequence ID" value="CEG19131.1"/>
    <property type="molecule type" value="Genomic_DNA"/>
</dbReference>
<protein>
    <submittedName>
        <fullName evidence="1">Uncharacterized protein</fullName>
    </submittedName>
</protein>
<name>A0A0U5GGB0_XANCI</name>
<keyword evidence="2" id="KW-1185">Reference proteome</keyword>
<organism evidence="1 2">
    <name type="scientific">Xanthomonas citri pv. citri</name>
    <dbReference type="NCBI Taxonomy" id="611301"/>
    <lineage>
        <taxon>Bacteria</taxon>
        <taxon>Pseudomonadati</taxon>
        <taxon>Pseudomonadota</taxon>
        <taxon>Gammaproteobacteria</taxon>
        <taxon>Lysobacterales</taxon>
        <taxon>Lysobacteraceae</taxon>
        <taxon>Xanthomonas</taxon>
    </lineage>
</organism>
<sequence length="157" mass="17063">MARKWWAQCAASIRRPATTSTTPNATSMRWRFPTPTSARYSKAMRGGCTHGWMRNCAHVGCDPLLPPGEGARRADEGTGEASCTQNNCVGFAPYPHPNPSPEGRGALSRTFVSLGLGWQPDSGNHTAIGAYTHQDHSPTPQTQTPALRRVFAWMQIA</sequence>